<accession>A0A252CCW3</accession>
<dbReference type="Proteomes" id="UP000194606">
    <property type="component" value="Unassembled WGS sequence"/>
</dbReference>
<evidence type="ECO:0000313" key="3">
    <source>
        <dbReference type="Proteomes" id="UP000194606"/>
    </source>
</evidence>
<dbReference type="AlphaFoldDB" id="A0A252CCW3"/>
<dbReference type="EMBL" id="MUIZ01000003">
    <property type="protein sequence ID" value="OUK04392.1"/>
    <property type="molecule type" value="Genomic_DNA"/>
</dbReference>
<protein>
    <submittedName>
        <fullName evidence="2">Uncharacterized protein</fullName>
    </submittedName>
</protein>
<proteinExistence type="predicted"/>
<comment type="caution">
    <text evidence="2">The sequence shown here is derived from an EMBL/GenBank/DDBJ whole genome shotgun (WGS) entry which is preliminary data.</text>
</comment>
<feature type="region of interest" description="Disordered" evidence="1">
    <location>
        <begin position="42"/>
        <end position="68"/>
    </location>
</feature>
<dbReference type="RefSeq" id="WP_086582710.1">
    <property type="nucleotide sequence ID" value="NZ_MUIZ01000003.1"/>
</dbReference>
<evidence type="ECO:0000313" key="2">
    <source>
        <dbReference type="EMBL" id="OUK04392.1"/>
    </source>
</evidence>
<reference evidence="2 3" key="1">
    <citation type="submission" date="2017-02" db="EMBL/GenBank/DDBJ databases">
        <authorList>
            <person name="Peterson S.W."/>
        </authorList>
    </citation>
    <scope>NUCLEOTIDE SEQUENCE [LARGE SCALE GENOMIC DNA]</scope>
    <source>
        <strain evidence="2">159469</strain>
    </source>
</reference>
<gene>
    <name evidence="2" type="ORF">BZZ03_05150</name>
</gene>
<name>A0A252CCW3_9LACT</name>
<sequence length="68" mass="8461">MTIIQTKVSRAKERVKISQRKSKQEELVFEEELLKLEIERRKHESKEKRRMRRKMQREKMLANLHQNN</sequence>
<evidence type="ECO:0000256" key="1">
    <source>
        <dbReference type="SAM" id="MobiDB-lite"/>
    </source>
</evidence>
<organism evidence="2 3">
    <name type="scientific">Lactococcus petauri</name>
    <dbReference type="NCBI Taxonomy" id="1940789"/>
    <lineage>
        <taxon>Bacteria</taxon>
        <taxon>Bacillati</taxon>
        <taxon>Bacillota</taxon>
        <taxon>Bacilli</taxon>
        <taxon>Lactobacillales</taxon>
        <taxon>Streptococcaceae</taxon>
        <taxon>Lactococcus</taxon>
    </lineage>
</organism>